<name>A0ABV9Z136_9HYPH</name>
<dbReference type="GO" id="GO:0051301">
    <property type="term" value="P:cell division"/>
    <property type="evidence" value="ECO:0007669"/>
    <property type="project" value="UniProtKB-KW"/>
</dbReference>
<comment type="caution">
    <text evidence="3">The sequence shown here is derived from an EMBL/GenBank/DDBJ whole genome shotgun (WGS) entry which is preliminary data.</text>
</comment>
<feature type="transmembrane region" description="Helical" evidence="2">
    <location>
        <begin position="281"/>
        <end position="304"/>
    </location>
</feature>
<dbReference type="InterPro" id="IPR004513">
    <property type="entry name" value="FtsX"/>
</dbReference>
<keyword evidence="2" id="KW-1133">Transmembrane helix</keyword>
<feature type="region of interest" description="Disordered" evidence="1">
    <location>
        <begin position="1"/>
        <end position="23"/>
    </location>
</feature>
<evidence type="ECO:0000313" key="3">
    <source>
        <dbReference type="EMBL" id="MFC5068588.1"/>
    </source>
</evidence>
<evidence type="ECO:0000313" key="4">
    <source>
        <dbReference type="Proteomes" id="UP001595796"/>
    </source>
</evidence>
<dbReference type="PANTHER" id="PTHR47755:SF1">
    <property type="entry name" value="CELL DIVISION PROTEIN FTSX"/>
    <property type="match status" value="1"/>
</dbReference>
<proteinExistence type="predicted"/>
<feature type="transmembrane region" description="Helical" evidence="2">
    <location>
        <begin position="238"/>
        <end position="261"/>
    </location>
</feature>
<dbReference type="PANTHER" id="PTHR47755">
    <property type="entry name" value="CELL DIVISION PROTEIN FTSX"/>
    <property type="match status" value="1"/>
</dbReference>
<organism evidence="3 4">
    <name type="scientific">Flaviflagellibacter deserti</name>
    <dbReference type="NCBI Taxonomy" id="2267266"/>
    <lineage>
        <taxon>Bacteria</taxon>
        <taxon>Pseudomonadati</taxon>
        <taxon>Pseudomonadota</taxon>
        <taxon>Alphaproteobacteria</taxon>
        <taxon>Hyphomicrobiales</taxon>
        <taxon>Flaviflagellibacter</taxon>
    </lineage>
</organism>
<dbReference type="EMBL" id="JBHSJF010000006">
    <property type="protein sequence ID" value="MFC5068588.1"/>
    <property type="molecule type" value="Genomic_DNA"/>
</dbReference>
<dbReference type="RefSeq" id="WP_114957924.1">
    <property type="nucleotide sequence ID" value="NZ_JBHSJF010000006.1"/>
</dbReference>
<keyword evidence="3" id="KW-0132">Cell division</keyword>
<keyword evidence="2" id="KW-0472">Membrane</keyword>
<evidence type="ECO:0000256" key="2">
    <source>
        <dbReference type="SAM" id="Phobius"/>
    </source>
</evidence>
<dbReference type="Proteomes" id="UP001595796">
    <property type="component" value="Unassembled WGS sequence"/>
</dbReference>
<reference evidence="4" key="1">
    <citation type="journal article" date="2019" name="Int. J. Syst. Evol. Microbiol.">
        <title>The Global Catalogue of Microorganisms (GCM) 10K type strain sequencing project: providing services to taxonomists for standard genome sequencing and annotation.</title>
        <authorList>
            <consortium name="The Broad Institute Genomics Platform"/>
            <consortium name="The Broad Institute Genome Sequencing Center for Infectious Disease"/>
            <person name="Wu L."/>
            <person name="Ma J."/>
        </authorList>
    </citation>
    <scope>NUCLEOTIDE SEQUENCE [LARGE SCALE GENOMIC DNA]</scope>
    <source>
        <strain evidence="4">CGMCC 1.16444</strain>
    </source>
</reference>
<gene>
    <name evidence="3" type="ORF">ACFPFW_11260</name>
</gene>
<feature type="transmembrane region" description="Helical" evidence="2">
    <location>
        <begin position="180"/>
        <end position="202"/>
    </location>
</feature>
<accession>A0ABV9Z136</accession>
<evidence type="ECO:0000256" key="1">
    <source>
        <dbReference type="SAM" id="MobiDB-lite"/>
    </source>
</evidence>
<feature type="transmembrane region" description="Helical" evidence="2">
    <location>
        <begin position="29"/>
        <end position="54"/>
    </location>
</feature>
<sequence>MSPLSSRLSSLSPLSPGEGRRSPPLVPGASLAGSALIVIIAIMSFLASLTVGAVDIVRDAARGWQSQVLREVTIQIRPADGRDMNAAVLQALALARATPGVTSAQAYSDAQMAALLEPWLGSGVNIRDLPTPRLIVVRTAEDRQPDLAGLRNRLSAEIPGASLDDHTAWLDRLRLTGNTLAGFGISILALVILATALSVLFATRGAVSGNKDVVEVLHFCGARDGYVARAFARRFLGLGLRGAMIGGGLAILFFLAADLLGGSGDAAGSLLFGRYSMSLSGYIGIVVLALFIGVLTAATSRLTVMAHLRRLD</sequence>
<feature type="compositionally biased region" description="Low complexity" evidence="1">
    <location>
        <begin position="1"/>
        <end position="16"/>
    </location>
</feature>
<keyword evidence="2" id="KW-0812">Transmembrane</keyword>
<keyword evidence="3" id="KW-0131">Cell cycle</keyword>
<protein>
    <submittedName>
        <fullName evidence="3">Cell division protein FtsX</fullName>
    </submittedName>
</protein>
<keyword evidence="4" id="KW-1185">Reference proteome</keyword>